<evidence type="ECO:0000313" key="1">
    <source>
        <dbReference type="EMBL" id="TNN61808.1"/>
    </source>
</evidence>
<dbReference type="AlphaFoldDB" id="A0A4Z2H798"/>
<evidence type="ECO:0000313" key="2">
    <source>
        <dbReference type="Proteomes" id="UP000314294"/>
    </source>
</evidence>
<name>A0A4Z2H798_9TELE</name>
<proteinExistence type="predicted"/>
<dbReference type="Proteomes" id="UP000314294">
    <property type="component" value="Unassembled WGS sequence"/>
</dbReference>
<sequence>MVQITVRSLQQGLVRGSRSSSALLGDLGSLSGSRGVLVANKFSFQQKVSSSAKVSVSFAGLGSQEASQKLDGSPNPRFTSEETHITASIWLLLL</sequence>
<organism evidence="1 2">
    <name type="scientific">Liparis tanakae</name>
    <name type="common">Tanaka's snailfish</name>
    <dbReference type="NCBI Taxonomy" id="230148"/>
    <lineage>
        <taxon>Eukaryota</taxon>
        <taxon>Metazoa</taxon>
        <taxon>Chordata</taxon>
        <taxon>Craniata</taxon>
        <taxon>Vertebrata</taxon>
        <taxon>Euteleostomi</taxon>
        <taxon>Actinopterygii</taxon>
        <taxon>Neopterygii</taxon>
        <taxon>Teleostei</taxon>
        <taxon>Neoteleostei</taxon>
        <taxon>Acanthomorphata</taxon>
        <taxon>Eupercaria</taxon>
        <taxon>Perciformes</taxon>
        <taxon>Cottioidei</taxon>
        <taxon>Cottales</taxon>
        <taxon>Liparidae</taxon>
        <taxon>Liparis</taxon>
    </lineage>
</organism>
<gene>
    <name evidence="1" type="ORF">EYF80_027925</name>
</gene>
<accession>A0A4Z2H798</accession>
<keyword evidence="2" id="KW-1185">Reference proteome</keyword>
<protein>
    <submittedName>
        <fullName evidence="1">Uncharacterized protein</fullName>
    </submittedName>
</protein>
<dbReference type="EMBL" id="SRLO01000307">
    <property type="protein sequence ID" value="TNN61808.1"/>
    <property type="molecule type" value="Genomic_DNA"/>
</dbReference>
<reference evidence="1 2" key="1">
    <citation type="submission" date="2019-03" db="EMBL/GenBank/DDBJ databases">
        <title>First draft genome of Liparis tanakae, snailfish: a comprehensive survey of snailfish specific genes.</title>
        <authorList>
            <person name="Kim W."/>
            <person name="Song I."/>
            <person name="Jeong J.-H."/>
            <person name="Kim D."/>
            <person name="Kim S."/>
            <person name="Ryu S."/>
            <person name="Song J.Y."/>
            <person name="Lee S.K."/>
        </authorList>
    </citation>
    <scope>NUCLEOTIDE SEQUENCE [LARGE SCALE GENOMIC DNA]</scope>
    <source>
        <tissue evidence="1">Muscle</tissue>
    </source>
</reference>
<comment type="caution">
    <text evidence="1">The sequence shown here is derived from an EMBL/GenBank/DDBJ whole genome shotgun (WGS) entry which is preliminary data.</text>
</comment>